<dbReference type="PANTHER" id="PTHR47331">
    <property type="entry name" value="PHD-TYPE DOMAIN-CONTAINING PROTEIN"/>
    <property type="match status" value="1"/>
</dbReference>
<dbReference type="Proteomes" id="UP000887159">
    <property type="component" value="Unassembled WGS sequence"/>
</dbReference>
<dbReference type="InterPro" id="IPR036397">
    <property type="entry name" value="RNaseH_sf"/>
</dbReference>
<comment type="caution">
    <text evidence="1">The sequence shown here is derived from an EMBL/GenBank/DDBJ whole genome shotgun (WGS) entry which is preliminary data.</text>
</comment>
<evidence type="ECO:0000313" key="1">
    <source>
        <dbReference type="EMBL" id="GFY25983.1"/>
    </source>
</evidence>
<reference evidence="1" key="1">
    <citation type="submission" date="2020-08" db="EMBL/GenBank/DDBJ databases">
        <title>Multicomponent nature underlies the extraordinary mechanical properties of spider dragline silk.</title>
        <authorList>
            <person name="Kono N."/>
            <person name="Nakamura H."/>
            <person name="Mori M."/>
            <person name="Yoshida Y."/>
            <person name="Ohtoshi R."/>
            <person name="Malay A.D."/>
            <person name="Moran D.A.P."/>
            <person name="Tomita M."/>
            <person name="Numata K."/>
            <person name="Arakawa K."/>
        </authorList>
    </citation>
    <scope>NUCLEOTIDE SEQUENCE</scope>
</reference>
<proteinExistence type="predicted"/>
<dbReference type="Gene3D" id="3.30.420.10">
    <property type="entry name" value="Ribonuclease H-like superfamily/Ribonuclease H"/>
    <property type="match status" value="1"/>
</dbReference>
<accession>A0A8X7BBT4</accession>
<dbReference type="PANTHER" id="PTHR47331:SF5">
    <property type="entry name" value="RIBONUCLEASE H"/>
    <property type="match status" value="1"/>
</dbReference>
<dbReference type="InterPro" id="IPR012337">
    <property type="entry name" value="RNaseH-like_sf"/>
</dbReference>
<name>A0A8X7BBT4_TRICX</name>
<dbReference type="SUPFAM" id="SSF53098">
    <property type="entry name" value="Ribonuclease H-like"/>
    <property type="match status" value="1"/>
</dbReference>
<protein>
    <submittedName>
        <fullName evidence="1">DUF1758 domain-containing protein</fullName>
    </submittedName>
</protein>
<keyword evidence="2" id="KW-1185">Reference proteome</keyword>
<sequence>MFTGKIIPLKSNLAAVRTRLGWTVMGKCYGSEPSVETKHSLLISSLLTQTQCISDLWNLDVLGITGTAYRQTAKELEEETMKYFNETLCINAEGRYEFALPWVADDFSLSENRKLAEKGLMSTKRKLMASGKLEAYGEVFEIWAIHLELITSLTTEAFFQSQKRFASRRGRPTTIYSDNGTNFNGPERFLHALDWDSILARVAEEKI</sequence>
<dbReference type="AlphaFoldDB" id="A0A8X7BBT4"/>
<gene>
    <name evidence="1" type="primary">AVEN_129182_1</name>
    <name evidence="1" type="ORF">TNCV_1917331</name>
</gene>
<dbReference type="GO" id="GO:0003676">
    <property type="term" value="F:nucleic acid binding"/>
    <property type="evidence" value="ECO:0007669"/>
    <property type="project" value="InterPro"/>
</dbReference>
<dbReference type="EMBL" id="BMAU01021373">
    <property type="protein sequence ID" value="GFY25983.1"/>
    <property type="molecule type" value="Genomic_DNA"/>
</dbReference>
<organism evidence="1 2">
    <name type="scientific">Trichonephila clavipes</name>
    <name type="common">Golden silk orbweaver</name>
    <name type="synonym">Nephila clavipes</name>
    <dbReference type="NCBI Taxonomy" id="2585209"/>
    <lineage>
        <taxon>Eukaryota</taxon>
        <taxon>Metazoa</taxon>
        <taxon>Ecdysozoa</taxon>
        <taxon>Arthropoda</taxon>
        <taxon>Chelicerata</taxon>
        <taxon>Arachnida</taxon>
        <taxon>Araneae</taxon>
        <taxon>Araneomorphae</taxon>
        <taxon>Entelegynae</taxon>
        <taxon>Araneoidea</taxon>
        <taxon>Nephilidae</taxon>
        <taxon>Trichonephila</taxon>
    </lineage>
</organism>
<evidence type="ECO:0000313" key="2">
    <source>
        <dbReference type="Proteomes" id="UP000887159"/>
    </source>
</evidence>